<sequence length="236" mass="26317">MTVACGSVPVPSMIGKGLHERPDDRACRTSRARAISLLDCPEYPFMGGVSGFRQPMLFHDGTPCLTRRNKKVSIKFNQGFIMGRFGDRQMKCRIRFEKPIKVTARSPLSAHLERFLQLPNIPGGPMSCSQSGRFRFQNDTQFKMIPEAGSRDTPHNCGRVKFKADISSVPLPDFQHVSMGQDTNSLPHRIPPNLQHLGKFGFFWDTLSDGPGPAFDFFPHGINRAIDEGKTGKLGK</sequence>
<evidence type="ECO:0000313" key="1">
    <source>
        <dbReference type="EMBL" id="GBQ79766.1"/>
    </source>
</evidence>
<dbReference type="EMBL" id="BAPF01000022">
    <property type="protein sequence ID" value="GBQ79766.1"/>
    <property type="molecule type" value="Genomic_DNA"/>
</dbReference>
<proteinExistence type="predicted"/>
<reference evidence="1" key="1">
    <citation type="submission" date="2013-04" db="EMBL/GenBank/DDBJ databases">
        <title>The genome sequencing project of 58 acetic acid bacteria.</title>
        <authorList>
            <person name="Okamoto-Kainuma A."/>
            <person name="Ishikawa M."/>
            <person name="Umino S."/>
            <person name="Koizumi Y."/>
            <person name="Shiwa Y."/>
            <person name="Yoshikawa H."/>
            <person name="Matsutani M."/>
            <person name="Matsushita K."/>
        </authorList>
    </citation>
    <scope>NUCLEOTIDE SEQUENCE</scope>
    <source>
        <strain evidence="1">DSM 14337</strain>
    </source>
</reference>
<keyword evidence="2" id="KW-1185">Reference proteome</keyword>
<evidence type="ECO:0000313" key="2">
    <source>
        <dbReference type="Proteomes" id="UP001065047"/>
    </source>
</evidence>
<accession>A0ABQ0PSK2</accession>
<organism evidence="1 2">
    <name type="scientific">Acetobacter malorum DSM 14337</name>
    <dbReference type="NCBI Taxonomy" id="1307910"/>
    <lineage>
        <taxon>Bacteria</taxon>
        <taxon>Pseudomonadati</taxon>
        <taxon>Pseudomonadota</taxon>
        <taxon>Alphaproteobacteria</taxon>
        <taxon>Acetobacterales</taxon>
        <taxon>Acetobacteraceae</taxon>
        <taxon>Acetobacter</taxon>
    </lineage>
</organism>
<comment type="caution">
    <text evidence="1">The sequence shown here is derived from an EMBL/GenBank/DDBJ whole genome shotgun (WGS) entry which is preliminary data.</text>
</comment>
<dbReference type="Proteomes" id="UP001065047">
    <property type="component" value="Unassembled WGS sequence"/>
</dbReference>
<name>A0ABQ0PSK2_9PROT</name>
<protein>
    <submittedName>
        <fullName evidence="1">Uncharacterized protein</fullName>
    </submittedName>
</protein>
<gene>
    <name evidence="1" type="ORF">AA14337_1534</name>
</gene>